<evidence type="ECO:0000313" key="2">
    <source>
        <dbReference type="EMBL" id="KAF5321490.1"/>
    </source>
</evidence>
<feature type="compositionally biased region" description="Polar residues" evidence="1">
    <location>
        <begin position="535"/>
        <end position="549"/>
    </location>
</feature>
<sequence>MSPIDTVPPEILGEIFSVLSLPATRCAEDVTCIDAGAAPLVLSLVSARWRQIALSHSAIWASFKILIKTTATPQLVPIVALWLERAAGQLLSFTVWMDPFVYMNPGASEASEGIMLLLGKRINRWRRVTLVLPGSRVPAFAAALCSHLSSNNTASSLTKGEETGTDAKSVPSSMLPLNLEYASFSLGNWVAPISVSHSSPDTDVTSFLAYAPKLKTLAWSARAEWGCWDVPHYSGIEKLRMHWHQLTDLRLDTWITLRIALEILEQCPAIERFEMNHFVSGDAAEEADVTVFDADAAVAGGIVLAPNGMNGMHAAAVAQTQTDVLKRYTPSTPLHLQHLSSLSIYQLHLSHSLAGLFSRIACPALSSFSFSCGFVADQKWPQDAFHDMLARSGSGSESDSGSGGAQLKELFLEYSGINEEQLVQCLEDSSDRLESLELYDGRGCICVTDSLLQRLQAPQVTTTTAIAEACVPQLDTRGLSSSVWKNSATRSDSDTILCPKLKRLVMHYVVECEDGALTKMLLSRVPPATVQNYRRMQSQKSDGASSHSISRGRLNGDGINDHYGGGNHIYDATSRRERCARLEFVDAMFSKTYLARNSVDTAFLRTLSARR</sequence>
<dbReference type="AlphaFoldDB" id="A0A8H5F2I8"/>
<evidence type="ECO:0000313" key="3">
    <source>
        <dbReference type="Proteomes" id="UP000567179"/>
    </source>
</evidence>
<proteinExistence type="predicted"/>
<dbReference type="InterPro" id="IPR032675">
    <property type="entry name" value="LRR_dom_sf"/>
</dbReference>
<reference evidence="2 3" key="1">
    <citation type="journal article" date="2020" name="ISME J.">
        <title>Uncovering the hidden diversity of litter-decomposition mechanisms in mushroom-forming fungi.</title>
        <authorList>
            <person name="Floudas D."/>
            <person name="Bentzer J."/>
            <person name="Ahren D."/>
            <person name="Johansson T."/>
            <person name="Persson P."/>
            <person name="Tunlid A."/>
        </authorList>
    </citation>
    <scope>NUCLEOTIDE SEQUENCE [LARGE SCALE GENOMIC DNA]</scope>
    <source>
        <strain evidence="2 3">CBS 101986</strain>
    </source>
</reference>
<name>A0A8H5F2I8_9AGAR</name>
<protein>
    <recommendedName>
        <fullName evidence="4">F-box domain-containing protein</fullName>
    </recommendedName>
</protein>
<comment type="caution">
    <text evidence="2">The sequence shown here is derived from an EMBL/GenBank/DDBJ whole genome shotgun (WGS) entry which is preliminary data.</text>
</comment>
<feature type="region of interest" description="Disordered" evidence="1">
    <location>
        <begin position="535"/>
        <end position="560"/>
    </location>
</feature>
<evidence type="ECO:0008006" key="4">
    <source>
        <dbReference type="Google" id="ProtNLM"/>
    </source>
</evidence>
<gene>
    <name evidence="2" type="ORF">D9619_001506</name>
</gene>
<keyword evidence="3" id="KW-1185">Reference proteome</keyword>
<dbReference type="OrthoDB" id="2269034at2759"/>
<dbReference type="Gene3D" id="3.80.10.10">
    <property type="entry name" value="Ribonuclease Inhibitor"/>
    <property type="match status" value="1"/>
</dbReference>
<dbReference type="PANTHER" id="PTHR38926">
    <property type="entry name" value="F-BOX DOMAIN CONTAINING PROTEIN, EXPRESSED"/>
    <property type="match status" value="1"/>
</dbReference>
<dbReference type="Proteomes" id="UP000567179">
    <property type="component" value="Unassembled WGS sequence"/>
</dbReference>
<dbReference type="PANTHER" id="PTHR38926:SF5">
    <property type="entry name" value="F-BOX AND LEUCINE-RICH REPEAT PROTEIN 6"/>
    <property type="match status" value="1"/>
</dbReference>
<accession>A0A8H5F2I8</accession>
<dbReference type="EMBL" id="JAACJJ010000028">
    <property type="protein sequence ID" value="KAF5321490.1"/>
    <property type="molecule type" value="Genomic_DNA"/>
</dbReference>
<evidence type="ECO:0000256" key="1">
    <source>
        <dbReference type="SAM" id="MobiDB-lite"/>
    </source>
</evidence>
<organism evidence="2 3">
    <name type="scientific">Psilocybe cf. subviscida</name>
    <dbReference type="NCBI Taxonomy" id="2480587"/>
    <lineage>
        <taxon>Eukaryota</taxon>
        <taxon>Fungi</taxon>
        <taxon>Dikarya</taxon>
        <taxon>Basidiomycota</taxon>
        <taxon>Agaricomycotina</taxon>
        <taxon>Agaricomycetes</taxon>
        <taxon>Agaricomycetidae</taxon>
        <taxon>Agaricales</taxon>
        <taxon>Agaricineae</taxon>
        <taxon>Strophariaceae</taxon>
        <taxon>Psilocybe</taxon>
    </lineage>
</organism>